<sequence>MKYVTGLNALNLGERDDTPGDWHYSALDWERPMILDTERSPFGAQGVGLEDVPGRGIVPTANHVRACLDLIEQGYFSDAQGMRENFISNESHTPEILQAVWALRERGNWPAIDRFMGREYLTSWLVFKRSQLLRQE</sequence>
<protein>
    <submittedName>
        <fullName evidence="1">Uncharacterized protein</fullName>
    </submittedName>
</protein>
<dbReference type="Proteomes" id="UP001321748">
    <property type="component" value="Chromosome"/>
</dbReference>
<accession>A0ABN6SFG1</accession>
<organism evidence="1 2">
    <name type="scientific">Bombiscardovia apis</name>
    <dbReference type="NCBI Taxonomy" id="2932182"/>
    <lineage>
        <taxon>Bacteria</taxon>
        <taxon>Bacillati</taxon>
        <taxon>Actinomycetota</taxon>
        <taxon>Actinomycetes</taxon>
        <taxon>Bifidobacteriales</taxon>
        <taxon>Bifidobacteriaceae</taxon>
        <taxon>Bombiscardovia</taxon>
    </lineage>
</organism>
<evidence type="ECO:0000313" key="2">
    <source>
        <dbReference type="Proteomes" id="UP001321748"/>
    </source>
</evidence>
<gene>
    <name evidence="1" type="ORF">KIMH_01130</name>
</gene>
<proteinExistence type="predicted"/>
<keyword evidence="2" id="KW-1185">Reference proteome</keyword>
<reference evidence="1 2" key="1">
    <citation type="journal article" date="2023" name="Microbiol. Spectr.">
        <title>Symbiosis of Carpenter Bees with Uncharacterized Lactic Acid Bacteria Showing NAD Auxotrophy.</title>
        <authorList>
            <person name="Kawasaki S."/>
            <person name="Ozawa K."/>
            <person name="Mori T."/>
            <person name="Yamamoto A."/>
            <person name="Ito M."/>
            <person name="Ohkuma M."/>
            <person name="Sakamoto M."/>
            <person name="Matsutani M."/>
        </authorList>
    </citation>
    <scope>NUCLEOTIDE SEQUENCE [LARGE SCALE GENOMIC DNA]</scope>
    <source>
        <strain evidence="1 2">KimH</strain>
    </source>
</reference>
<evidence type="ECO:0000313" key="1">
    <source>
        <dbReference type="EMBL" id="BDR54002.1"/>
    </source>
</evidence>
<dbReference type="EMBL" id="AP026800">
    <property type="protein sequence ID" value="BDR54002.1"/>
    <property type="molecule type" value="Genomic_DNA"/>
</dbReference>
<name>A0ABN6SFG1_9BIFI</name>